<dbReference type="InterPro" id="IPR006304">
    <property type="entry name" value="T3SS_SpaR/YscT"/>
</dbReference>
<evidence type="ECO:0000313" key="8">
    <source>
        <dbReference type="EMBL" id="POU68081.1"/>
    </source>
</evidence>
<reference evidence="8 9" key="1">
    <citation type="submission" date="2018-01" db="EMBL/GenBank/DDBJ databases">
        <title>Complete genome sequences of 14 Citrobacter spp. isolated from plant in Canada.</title>
        <authorList>
            <person name="Bhandare S.G."/>
            <person name="Colavecchio A."/>
            <person name="Jeukens J."/>
            <person name="Emond-Rheault J.-G."/>
            <person name="Freschi L."/>
            <person name="Hamel J."/>
            <person name="Kukavica-Ibrulj I."/>
            <person name="Levesque R."/>
            <person name="Goodridge L."/>
        </authorList>
    </citation>
    <scope>NUCLEOTIDE SEQUENCE [LARGE SCALE GENOMIC DNA]</scope>
    <source>
        <strain evidence="8 9">S1285</strain>
    </source>
</reference>
<evidence type="ECO:0000256" key="7">
    <source>
        <dbReference type="RuleBase" id="RU362072"/>
    </source>
</evidence>
<feature type="transmembrane region" description="Helical" evidence="7">
    <location>
        <begin position="117"/>
        <end position="138"/>
    </location>
</feature>
<dbReference type="AlphaFoldDB" id="A0A2S4S2I8"/>
<dbReference type="NCBIfam" id="TIGR01401">
    <property type="entry name" value="fliR_like_III"/>
    <property type="match status" value="1"/>
</dbReference>
<evidence type="ECO:0000256" key="4">
    <source>
        <dbReference type="ARBA" id="ARBA00022692"/>
    </source>
</evidence>
<evidence type="ECO:0000256" key="2">
    <source>
        <dbReference type="ARBA" id="ARBA00009772"/>
    </source>
</evidence>
<protein>
    <submittedName>
        <fullName evidence="8">EscT/YscT/HrcT family type III secretion system export apparatus protein</fullName>
    </submittedName>
</protein>
<keyword evidence="4 7" id="KW-0812">Transmembrane</keyword>
<dbReference type="RefSeq" id="WP_103775000.1">
    <property type="nucleotide sequence ID" value="NZ_PQLX01000001.1"/>
</dbReference>
<accession>A0A2S4S2I8</accession>
<dbReference type="Proteomes" id="UP000237003">
    <property type="component" value="Unassembled WGS sequence"/>
</dbReference>
<feature type="transmembrane region" description="Helical" evidence="7">
    <location>
        <begin position="158"/>
        <end position="176"/>
    </location>
</feature>
<dbReference type="PANTHER" id="PTHR30065:SF1">
    <property type="entry name" value="SURFACE PRESENTATION OF ANTIGENS PROTEIN SPAR"/>
    <property type="match status" value="1"/>
</dbReference>
<comment type="caution">
    <text evidence="8">The sequence shown here is derived from an EMBL/GenBank/DDBJ whole genome shotgun (WGS) entry which is preliminary data.</text>
</comment>
<evidence type="ECO:0000256" key="6">
    <source>
        <dbReference type="ARBA" id="ARBA00023136"/>
    </source>
</evidence>
<keyword evidence="5 7" id="KW-1133">Transmembrane helix</keyword>
<feature type="transmembrane region" description="Helical" evidence="7">
    <location>
        <begin position="77"/>
        <end position="97"/>
    </location>
</feature>
<dbReference type="InterPro" id="IPR002010">
    <property type="entry name" value="T3SS_IM_R"/>
</dbReference>
<sequence>MNYYADFHLIIITTIYGMARLLPIFLLLPYLNSQMLGGMIVKNVIIIFIVIGFLPLLAGQYADIIDMPFLAVVFKEIIVGLMCGFCFAIPFWIVLAIGEIIDNQRGATISSTMNPGIGVDASFMASFMNFYFSAIFVINDGMAIIVKAVYETYTIFPLNEMFAFKWSLVVKIISLLNTLMSSAVILVGPVVVSLFLIEISIGVLSRFAPQLNAFSVALSIKSFIAFLVLLIYMTSVLTPRLLEMKLLSFLRMTVQ</sequence>
<comment type="similarity">
    <text evidence="2 7">Belongs to the FliR/MopE/SpaR family.</text>
</comment>
<dbReference type="PRINTS" id="PR00953">
    <property type="entry name" value="TYPE3IMRPROT"/>
</dbReference>
<feature type="transmembrane region" description="Helical" evidence="7">
    <location>
        <begin position="223"/>
        <end position="242"/>
    </location>
</feature>
<organism evidence="8 9">
    <name type="scientific">Citrobacter amalonaticus</name>
    <dbReference type="NCBI Taxonomy" id="35703"/>
    <lineage>
        <taxon>Bacteria</taxon>
        <taxon>Pseudomonadati</taxon>
        <taxon>Pseudomonadota</taxon>
        <taxon>Gammaproteobacteria</taxon>
        <taxon>Enterobacterales</taxon>
        <taxon>Enterobacteriaceae</taxon>
        <taxon>Citrobacter</taxon>
    </lineage>
</organism>
<feature type="transmembrane region" description="Helical" evidence="7">
    <location>
        <begin position="40"/>
        <end position="57"/>
    </location>
</feature>
<gene>
    <name evidence="8" type="ORF">C3430_03100</name>
</gene>
<dbReference type="Pfam" id="PF01311">
    <property type="entry name" value="Bac_export_1"/>
    <property type="match status" value="1"/>
</dbReference>
<comment type="subcellular location">
    <subcellularLocation>
        <location evidence="1 7">Cell membrane</location>
        <topology evidence="1 7">Multi-pass membrane protein</topology>
    </subcellularLocation>
</comment>
<feature type="transmembrane region" description="Helical" evidence="7">
    <location>
        <begin position="6"/>
        <end position="28"/>
    </location>
</feature>
<name>A0A2S4S2I8_CITAM</name>
<proteinExistence type="inferred from homology"/>
<dbReference type="GO" id="GO:0006605">
    <property type="term" value="P:protein targeting"/>
    <property type="evidence" value="ECO:0007669"/>
    <property type="project" value="UniProtKB-UniRule"/>
</dbReference>
<feature type="transmembrane region" description="Helical" evidence="7">
    <location>
        <begin position="183"/>
        <end position="203"/>
    </location>
</feature>
<dbReference type="EMBL" id="PQLX01000001">
    <property type="protein sequence ID" value="POU68081.1"/>
    <property type="molecule type" value="Genomic_DNA"/>
</dbReference>
<evidence type="ECO:0000313" key="9">
    <source>
        <dbReference type="Proteomes" id="UP000237003"/>
    </source>
</evidence>
<dbReference type="OrthoDB" id="9807748at2"/>
<evidence type="ECO:0000256" key="5">
    <source>
        <dbReference type="ARBA" id="ARBA00022989"/>
    </source>
</evidence>
<keyword evidence="3 7" id="KW-1003">Cell membrane</keyword>
<dbReference type="PANTHER" id="PTHR30065">
    <property type="entry name" value="FLAGELLAR BIOSYNTHETIC PROTEIN FLIR"/>
    <property type="match status" value="1"/>
</dbReference>
<keyword evidence="6 7" id="KW-0472">Membrane</keyword>
<evidence type="ECO:0000256" key="3">
    <source>
        <dbReference type="ARBA" id="ARBA00022475"/>
    </source>
</evidence>
<dbReference type="GO" id="GO:0005886">
    <property type="term" value="C:plasma membrane"/>
    <property type="evidence" value="ECO:0007669"/>
    <property type="project" value="UniProtKB-SubCell"/>
</dbReference>
<evidence type="ECO:0000256" key="1">
    <source>
        <dbReference type="ARBA" id="ARBA00004651"/>
    </source>
</evidence>